<feature type="transmembrane region" description="Helical" evidence="1">
    <location>
        <begin position="48"/>
        <end position="66"/>
    </location>
</feature>
<keyword evidence="1" id="KW-1133">Transmembrane helix</keyword>
<name>A0A1M5P8J8_9RHOB</name>
<proteinExistence type="predicted"/>
<accession>A0A1M5P8J8</accession>
<feature type="transmembrane region" description="Helical" evidence="1">
    <location>
        <begin position="224"/>
        <end position="242"/>
    </location>
</feature>
<feature type="transmembrane region" description="Helical" evidence="1">
    <location>
        <begin position="151"/>
        <end position="174"/>
    </location>
</feature>
<sequence length="270" mass="30029">MSLTLRQGRGSQIKNMAKISVTHLGHSRPMRHDTNDPFHVTYFNIRQSLGVIAMIFPLGLLLGGYITEGHVLPSISDYYFSSMRDFVVGALVAIGLFLMAYRAERRPDTDWLDTLTGLGAGAAAIGLALFPNKPHATGVETFFHAIMDDRISVALHFLSSFVFLTTLTLYCLRIFARAAPVGERRFYQICGWTIVASGIIATFASFVRAFDWFQAQAIVEHLNLIFWLEAAGIWAFCAAWLLKGQTERRAASVPQSASSRHLASRWVPSQ</sequence>
<evidence type="ECO:0000313" key="2">
    <source>
        <dbReference type="EMBL" id="SHG98098.1"/>
    </source>
</evidence>
<keyword evidence="1" id="KW-0812">Transmembrane</keyword>
<feature type="transmembrane region" description="Helical" evidence="1">
    <location>
        <begin position="111"/>
        <end position="131"/>
    </location>
</feature>
<dbReference type="AlphaFoldDB" id="A0A1M5P8J8"/>
<dbReference type="EMBL" id="FQWM01000002">
    <property type="protein sequence ID" value="SHG98098.1"/>
    <property type="molecule type" value="Genomic_DNA"/>
</dbReference>
<keyword evidence="1" id="KW-0472">Membrane</keyword>
<organism evidence="2 3">
    <name type="scientific">Cognatishimia maritima</name>
    <dbReference type="NCBI Taxonomy" id="870908"/>
    <lineage>
        <taxon>Bacteria</taxon>
        <taxon>Pseudomonadati</taxon>
        <taxon>Pseudomonadota</taxon>
        <taxon>Alphaproteobacteria</taxon>
        <taxon>Rhodobacterales</taxon>
        <taxon>Paracoccaceae</taxon>
        <taxon>Cognatishimia</taxon>
    </lineage>
</organism>
<evidence type="ECO:0000313" key="3">
    <source>
        <dbReference type="Proteomes" id="UP000184211"/>
    </source>
</evidence>
<dbReference type="Proteomes" id="UP000184211">
    <property type="component" value="Unassembled WGS sequence"/>
</dbReference>
<reference evidence="3" key="1">
    <citation type="submission" date="2016-11" db="EMBL/GenBank/DDBJ databases">
        <authorList>
            <person name="Varghese N."/>
            <person name="Submissions S."/>
        </authorList>
    </citation>
    <scope>NUCLEOTIDE SEQUENCE [LARGE SCALE GENOMIC DNA]</scope>
    <source>
        <strain evidence="3">DSM 28223</strain>
    </source>
</reference>
<feature type="transmembrane region" description="Helical" evidence="1">
    <location>
        <begin position="78"/>
        <end position="99"/>
    </location>
</feature>
<feature type="transmembrane region" description="Helical" evidence="1">
    <location>
        <begin position="186"/>
        <end position="204"/>
    </location>
</feature>
<dbReference type="OrthoDB" id="9803163at2"/>
<evidence type="ECO:0000256" key="1">
    <source>
        <dbReference type="SAM" id="Phobius"/>
    </source>
</evidence>
<dbReference type="STRING" id="870908.SAMN04488044_1744"/>
<protein>
    <recommendedName>
        <fullName evidence="4">DUF998 domain-containing protein</fullName>
    </recommendedName>
</protein>
<evidence type="ECO:0008006" key="4">
    <source>
        <dbReference type="Google" id="ProtNLM"/>
    </source>
</evidence>
<dbReference type="RefSeq" id="WP_131814578.1">
    <property type="nucleotide sequence ID" value="NZ_FQWM01000002.1"/>
</dbReference>
<keyword evidence="3" id="KW-1185">Reference proteome</keyword>
<gene>
    <name evidence="2" type="ORF">SAMN04488044_1744</name>
</gene>